<dbReference type="Pfam" id="PF00440">
    <property type="entry name" value="TetR_N"/>
    <property type="match status" value="1"/>
</dbReference>
<accession>K0EV90</accession>
<dbReference type="KEGG" id="nbr:O3I_007640"/>
<dbReference type="InterPro" id="IPR001647">
    <property type="entry name" value="HTH_TetR"/>
</dbReference>
<dbReference type="Proteomes" id="UP000006304">
    <property type="component" value="Chromosome"/>
</dbReference>
<feature type="DNA-binding region" description="H-T-H motif" evidence="4">
    <location>
        <begin position="48"/>
        <end position="67"/>
    </location>
</feature>
<keyword evidence="1" id="KW-0805">Transcription regulation</keyword>
<name>K0EV90_NOCB7</name>
<dbReference type="GO" id="GO:0003700">
    <property type="term" value="F:DNA-binding transcription factor activity"/>
    <property type="evidence" value="ECO:0007669"/>
    <property type="project" value="TreeGrafter"/>
</dbReference>
<gene>
    <name evidence="6" type="ORF">O3I_007640</name>
</gene>
<dbReference type="PANTHER" id="PTHR30055">
    <property type="entry name" value="HTH-TYPE TRANSCRIPTIONAL REGULATOR RUTR"/>
    <property type="match status" value="1"/>
</dbReference>
<dbReference type="PROSITE" id="PS50977">
    <property type="entry name" value="HTH_TETR_2"/>
    <property type="match status" value="1"/>
</dbReference>
<sequence>MTPLNISRDRLPSGKHRFTREDVVSSQRGRIHLGLFEALHAKGYAATTITDIAERSGVSRRTFYQQFTGKEDCYLAAFDAVLPVVISAIDDGIERSAGDWRARIDASLQAFIEVLVAEPAAAWALLVESLGAGPLISARRAQMLAAFAGRVRGAYHIAQQDDPKLPELPPEMFDLLVGGYDDRVRHCMTTRSISELPSVTPLLVYATRRLFGDPE</sequence>
<dbReference type="InterPro" id="IPR050109">
    <property type="entry name" value="HTH-type_TetR-like_transc_reg"/>
</dbReference>
<dbReference type="GO" id="GO:0000976">
    <property type="term" value="F:transcription cis-regulatory region binding"/>
    <property type="evidence" value="ECO:0007669"/>
    <property type="project" value="TreeGrafter"/>
</dbReference>
<keyword evidence="2 4" id="KW-0238">DNA-binding</keyword>
<evidence type="ECO:0000256" key="3">
    <source>
        <dbReference type="ARBA" id="ARBA00023163"/>
    </source>
</evidence>
<evidence type="ECO:0000313" key="7">
    <source>
        <dbReference type="Proteomes" id="UP000006304"/>
    </source>
</evidence>
<dbReference type="eggNOG" id="COG1309">
    <property type="taxonomic scope" value="Bacteria"/>
</dbReference>
<dbReference type="HOGENOM" id="CLU_069356_13_1_11"/>
<evidence type="ECO:0000259" key="5">
    <source>
        <dbReference type="PROSITE" id="PS50977"/>
    </source>
</evidence>
<keyword evidence="7" id="KW-1185">Reference proteome</keyword>
<proteinExistence type="predicted"/>
<dbReference type="PANTHER" id="PTHR30055:SF234">
    <property type="entry name" value="HTH-TYPE TRANSCRIPTIONAL REGULATOR BETI"/>
    <property type="match status" value="1"/>
</dbReference>
<dbReference type="SUPFAM" id="SSF46689">
    <property type="entry name" value="Homeodomain-like"/>
    <property type="match status" value="1"/>
</dbReference>
<keyword evidence="3" id="KW-0804">Transcription</keyword>
<dbReference type="AlphaFoldDB" id="K0EV90"/>
<evidence type="ECO:0000256" key="2">
    <source>
        <dbReference type="ARBA" id="ARBA00023125"/>
    </source>
</evidence>
<organism evidence="6 7">
    <name type="scientific">Nocardia brasiliensis (strain ATCC 700358 / HUJEG-1)</name>
    <dbReference type="NCBI Taxonomy" id="1133849"/>
    <lineage>
        <taxon>Bacteria</taxon>
        <taxon>Bacillati</taxon>
        <taxon>Actinomycetota</taxon>
        <taxon>Actinomycetes</taxon>
        <taxon>Mycobacteriales</taxon>
        <taxon>Nocardiaceae</taxon>
        <taxon>Nocardia</taxon>
    </lineage>
</organism>
<evidence type="ECO:0000256" key="1">
    <source>
        <dbReference type="ARBA" id="ARBA00023015"/>
    </source>
</evidence>
<dbReference type="STRING" id="1133849.O3I_007640"/>
<dbReference type="EMBL" id="CP003876">
    <property type="protein sequence ID" value="AFT99490.1"/>
    <property type="molecule type" value="Genomic_DNA"/>
</dbReference>
<protein>
    <submittedName>
        <fullName evidence="6">TetR family transcriptional regulator</fullName>
    </submittedName>
</protein>
<evidence type="ECO:0000313" key="6">
    <source>
        <dbReference type="EMBL" id="AFT99490.1"/>
    </source>
</evidence>
<dbReference type="InterPro" id="IPR009057">
    <property type="entry name" value="Homeodomain-like_sf"/>
</dbReference>
<reference evidence="6 7" key="1">
    <citation type="journal article" date="2012" name="J. Bacteriol.">
        <title>Complete genome sequence of Nocardia brasiliensis HUJEG-1.</title>
        <authorList>
            <person name="Vera-Cabrera L."/>
            <person name="Ortiz-Lopez R."/>
            <person name="Elizondo-Gonzalez R."/>
            <person name="Perez-Maya A.A."/>
            <person name="Ocampo-Candiani J."/>
        </authorList>
    </citation>
    <scope>NUCLEOTIDE SEQUENCE [LARGE SCALE GENOMIC DNA]</scope>
    <source>
        <strain evidence="7">ATCC 700358</strain>
    </source>
</reference>
<evidence type="ECO:0000256" key="4">
    <source>
        <dbReference type="PROSITE-ProRule" id="PRU00335"/>
    </source>
</evidence>
<feature type="domain" description="HTH tetR-type" evidence="5">
    <location>
        <begin position="25"/>
        <end position="85"/>
    </location>
</feature>
<dbReference type="Gene3D" id="1.10.357.10">
    <property type="entry name" value="Tetracycline Repressor, domain 2"/>
    <property type="match status" value="1"/>
</dbReference>